<gene>
    <name evidence="2" type="ORF">MM239_00660</name>
</gene>
<dbReference type="RefSeq" id="WP_241345831.1">
    <property type="nucleotide sequence ID" value="NZ_JAKZGP010000001.1"/>
</dbReference>
<protein>
    <recommendedName>
        <fullName evidence="4">Tetratricopeptide repeat-containing protein</fullName>
    </recommendedName>
</protein>
<keyword evidence="3" id="KW-1185">Reference proteome</keyword>
<evidence type="ECO:0000313" key="2">
    <source>
        <dbReference type="EMBL" id="MCH7407891.1"/>
    </source>
</evidence>
<evidence type="ECO:0000313" key="3">
    <source>
        <dbReference type="Proteomes" id="UP001165489"/>
    </source>
</evidence>
<comment type="caution">
    <text evidence="2">The sequence shown here is derived from an EMBL/GenBank/DDBJ whole genome shotgun (WGS) entry which is preliminary data.</text>
</comment>
<reference evidence="2" key="1">
    <citation type="submission" date="2022-03" db="EMBL/GenBank/DDBJ databases">
        <title>De novo assembled genomes of Belliella spp. (Cyclobacteriaceae) strains.</title>
        <authorList>
            <person name="Szabo A."/>
            <person name="Korponai K."/>
            <person name="Felfoldi T."/>
        </authorList>
    </citation>
    <scope>NUCLEOTIDE SEQUENCE</scope>
    <source>
        <strain evidence="2">DSM 111904</strain>
    </source>
</reference>
<feature type="chain" id="PRO_5047331949" description="Tetratricopeptide repeat-containing protein" evidence="1">
    <location>
        <begin position="20"/>
        <end position="855"/>
    </location>
</feature>
<dbReference type="Proteomes" id="UP001165489">
    <property type="component" value="Unassembled WGS sequence"/>
</dbReference>
<organism evidence="2 3">
    <name type="scientific">Belliella filtrata</name>
    <dbReference type="NCBI Taxonomy" id="2923435"/>
    <lineage>
        <taxon>Bacteria</taxon>
        <taxon>Pseudomonadati</taxon>
        <taxon>Bacteroidota</taxon>
        <taxon>Cytophagia</taxon>
        <taxon>Cytophagales</taxon>
        <taxon>Cyclobacteriaceae</taxon>
        <taxon>Belliella</taxon>
    </lineage>
</organism>
<name>A0ABS9UUP9_9BACT</name>
<accession>A0ABS9UUP9</accession>
<dbReference type="EMBL" id="JAKZGP010000001">
    <property type="protein sequence ID" value="MCH7407891.1"/>
    <property type="molecule type" value="Genomic_DNA"/>
</dbReference>
<proteinExistence type="predicted"/>
<keyword evidence="1" id="KW-0732">Signal</keyword>
<feature type="signal peptide" evidence="1">
    <location>
        <begin position="1"/>
        <end position="19"/>
    </location>
</feature>
<evidence type="ECO:0008006" key="4">
    <source>
        <dbReference type="Google" id="ProtNLM"/>
    </source>
</evidence>
<evidence type="ECO:0000256" key="1">
    <source>
        <dbReference type="SAM" id="SignalP"/>
    </source>
</evidence>
<sequence>MKKVFLFTMCFSTMFLVEAAHPLKSFSFCAGGWDEDYNYYNLFVQETIDEPQYYPFLLSYESTYYHSNSENNLPVLNENIEDWQKYFSISYDQAFYLVFSSSREELKAKIDGKRVENEKLDFVDNRFVTKYRQALLYLAYSKYLEPYMAVKSSGHYYWGARPEHTVEKLDYQTVINVLERSWKAETDKDLKLRYGYQLVRFAHYNLKAIEAIDYFNKYVESLNYRPIMYYYALDQKGGAERSLGNYMQAINDFFQFFTHTKNRKDQAYTSIKVTADLDFENMLKAAKNTHEQNELYLLLGFKDFNNPIAAFEKIVKNDPNAPQAKVLMARAINQLERDFMPTTYYCPYDNANCWEGVEDLRIPLGVSANSVAFLNLTLEASLRQTKQTDVADTDFWNLTTAWLYFIKKNDMASKEHLSLVKNEKYLTQKSKLEMLLQLIEQPSISPEFEEILVNKFKIFDPDKVKKGFFYSPSTNDFIIDVLANRYYLQEDFAKAFLLQNSIRSIEYNPDLKLLEAIENLYYKKDKNSLEKHLIDYIVPNVYNQNTQKYEVDEYFDFPIYVAYVKGNTLLRRGEIQKAKDQFDNVPDDYTQFREYYNYQSHKYEALHSTVYNGYANVPASLFGYNRIECFECQEDMGLGNNHRMIETDYLEDFPFIKPLMNKRELTEVVLQLEKIAGKKGETAAKANYLLGNFFYNISTLGYYRHILAFDWSNGNSPKYHNYYSWGGHYKERVPNYPFYFKNYSFSVWYPDDFNLPLTYLKKALKLTKNEETQARILFAASKCEQGIFYSTQDDEELNGLDKLDYKARNDKLLDVKISRYRTYFKKLKEMEQTQFYEEVMSHCKYFEHYSMMFGG</sequence>